<dbReference type="PANTHER" id="PTHR13962">
    <property type="entry name" value="FORKHEAD BOX PROTEIN N3-LIKE PROTEIN-RELATED"/>
    <property type="match status" value="1"/>
</dbReference>
<organism evidence="9 10">
    <name type="scientific">Apolygus lucorum</name>
    <name type="common">Small green plant bug</name>
    <name type="synonym">Lygocoris lucorum</name>
    <dbReference type="NCBI Taxonomy" id="248454"/>
    <lineage>
        <taxon>Eukaryota</taxon>
        <taxon>Metazoa</taxon>
        <taxon>Ecdysozoa</taxon>
        <taxon>Arthropoda</taxon>
        <taxon>Hexapoda</taxon>
        <taxon>Insecta</taxon>
        <taxon>Pterygota</taxon>
        <taxon>Neoptera</taxon>
        <taxon>Paraneoptera</taxon>
        <taxon>Hemiptera</taxon>
        <taxon>Heteroptera</taxon>
        <taxon>Panheteroptera</taxon>
        <taxon>Cimicomorpha</taxon>
        <taxon>Miridae</taxon>
        <taxon>Mirini</taxon>
        <taxon>Apolygus</taxon>
    </lineage>
</organism>
<reference evidence="9" key="1">
    <citation type="journal article" date="2021" name="Mol. Ecol. Resour.">
        <title>Apolygus lucorum genome provides insights into omnivorousness and mesophyll feeding.</title>
        <authorList>
            <person name="Liu Y."/>
            <person name="Liu H."/>
            <person name="Wang H."/>
            <person name="Huang T."/>
            <person name="Liu B."/>
            <person name="Yang B."/>
            <person name="Yin L."/>
            <person name="Li B."/>
            <person name="Zhang Y."/>
            <person name="Zhang S."/>
            <person name="Jiang F."/>
            <person name="Zhang X."/>
            <person name="Ren Y."/>
            <person name="Wang B."/>
            <person name="Wang S."/>
            <person name="Lu Y."/>
            <person name="Wu K."/>
            <person name="Fan W."/>
            <person name="Wang G."/>
        </authorList>
    </citation>
    <scope>NUCLEOTIDE SEQUENCE</scope>
    <source>
        <strain evidence="9">12Hb</strain>
    </source>
</reference>
<dbReference type="PRINTS" id="PR00053">
    <property type="entry name" value="FORKHEAD"/>
</dbReference>
<keyword evidence="5 6" id="KW-0539">Nucleus</keyword>
<evidence type="ECO:0000259" key="8">
    <source>
        <dbReference type="PROSITE" id="PS50039"/>
    </source>
</evidence>
<gene>
    <name evidence="9" type="ORF">GE061_019102</name>
</gene>
<dbReference type="InterPro" id="IPR036390">
    <property type="entry name" value="WH_DNA-bd_sf"/>
</dbReference>
<dbReference type="Proteomes" id="UP000466442">
    <property type="component" value="Linkage Group LG9"/>
</dbReference>
<dbReference type="PROSITE" id="PS50039">
    <property type="entry name" value="FORK_HEAD_3"/>
    <property type="match status" value="1"/>
</dbReference>
<dbReference type="Gene3D" id="1.10.10.10">
    <property type="entry name" value="Winged helix-like DNA-binding domain superfamily/Winged helix DNA-binding domain"/>
    <property type="match status" value="1"/>
</dbReference>
<dbReference type="SMART" id="SM00339">
    <property type="entry name" value="FH"/>
    <property type="match status" value="1"/>
</dbReference>
<evidence type="ECO:0000256" key="1">
    <source>
        <dbReference type="ARBA" id="ARBA00004123"/>
    </source>
</evidence>
<dbReference type="AlphaFoldDB" id="A0A8S9X7H9"/>
<accession>A0A8S9X7H9</accession>
<dbReference type="OrthoDB" id="5954824at2759"/>
<feature type="region of interest" description="Disordered" evidence="7">
    <location>
        <begin position="216"/>
        <end position="274"/>
    </location>
</feature>
<dbReference type="GO" id="GO:0003700">
    <property type="term" value="F:DNA-binding transcription factor activity"/>
    <property type="evidence" value="ECO:0007669"/>
    <property type="project" value="InterPro"/>
</dbReference>
<protein>
    <recommendedName>
        <fullName evidence="8">Fork-head domain-containing protein</fullName>
    </recommendedName>
</protein>
<name>A0A8S9X7H9_APOLU</name>
<dbReference type="Pfam" id="PF00250">
    <property type="entry name" value="Forkhead"/>
    <property type="match status" value="1"/>
</dbReference>
<dbReference type="InterPro" id="IPR030456">
    <property type="entry name" value="TF_fork_head_CS_2"/>
</dbReference>
<evidence type="ECO:0000256" key="3">
    <source>
        <dbReference type="ARBA" id="ARBA00023125"/>
    </source>
</evidence>
<dbReference type="GO" id="GO:0005634">
    <property type="term" value="C:nucleus"/>
    <property type="evidence" value="ECO:0007669"/>
    <property type="project" value="UniProtKB-SubCell"/>
</dbReference>
<dbReference type="PANTHER" id="PTHR13962:SF22">
    <property type="entry name" value="FORKHEAD BOX PROTEIN N3-LIKE PROTEIN"/>
    <property type="match status" value="1"/>
</dbReference>
<dbReference type="InterPro" id="IPR036388">
    <property type="entry name" value="WH-like_DNA-bd_sf"/>
</dbReference>
<proteinExistence type="predicted"/>
<comment type="caution">
    <text evidence="9">The sequence shown here is derived from an EMBL/GenBank/DDBJ whole genome shotgun (WGS) entry which is preliminary data.</text>
</comment>
<evidence type="ECO:0000313" key="10">
    <source>
        <dbReference type="Proteomes" id="UP000466442"/>
    </source>
</evidence>
<dbReference type="PROSITE" id="PS00658">
    <property type="entry name" value="FORK_HEAD_2"/>
    <property type="match status" value="1"/>
</dbReference>
<evidence type="ECO:0000256" key="5">
    <source>
        <dbReference type="ARBA" id="ARBA00023242"/>
    </source>
</evidence>
<feature type="DNA-binding region" description="Fork-head" evidence="6">
    <location>
        <begin position="287"/>
        <end position="372"/>
    </location>
</feature>
<evidence type="ECO:0000256" key="6">
    <source>
        <dbReference type="PROSITE-ProRule" id="PRU00089"/>
    </source>
</evidence>
<feature type="compositionally biased region" description="Polar residues" evidence="7">
    <location>
        <begin position="239"/>
        <end position="250"/>
    </location>
</feature>
<feature type="domain" description="Fork-head" evidence="8">
    <location>
        <begin position="287"/>
        <end position="372"/>
    </location>
</feature>
<dbReference type="EMBL" id="WIXP02000009">
    <property type="protein sequence ID" value="KAF6204937.1"/>
    <property type="molecule type" value="Genomic_DNA"/>
</dbReference>
<keyword evidence="2" id="KW-0805">Transcription regulation</keyword>
<dbReference type="InterPro" id="IPR001766">
    <property type="entry name" value="Fork_head_dom"/>
</dbReference>
<evidence type="ECO:0000313" key="9">
    <source>
        <dbReference type="EMBL" id="KAF6204937.1"/>
    </source>
</evidence>
<comment type="subcellular location">
    <subcellularLocation>
        <location evidence="1 6">Nucleus</location>
    </subcellularLocation>
</comment>
<feature type="region of interest" description="Disordered" evidence="7">
    <location>
        <begin position="382"/>
        <end position="413"/>
    </location>
</feature>
<dbReference type="InterPro" id="IPR047119">
    <property type="entry name" value="FOXN2/3-like"/>
</dbReference>
<dbReference type="GO" id="GO:0000987">
    <property type="term" value="F:cis-regulatory region sequence-specific DNA binding"/>
    <property type="evidence" value="ECO:0007669"/>
    <property type="project" value="TreeGrafter"/>
</dbReference>
<sequence length="615" mass="67848">MDEWMRNFESYLILIFDISDNFNRICRSTLQHPDIIICYAPSIHLSMWKVTPVGPSQLVGRPPGSSQFNLGRDVRSQGMGLLVQGQLACCLIVSGGTPARTSGRGNGVGLPGEAASGQYLDPADFWMYPHDNQQWIKSEMAPERGQRIIDETGVAPSQEATRSPHTILHLKEGDGALEGAAIGRGEDDDLTSLSWLQDKNLLKGINLRTNGGVNGAAMTSMKQESPTSDYAEDCPSELGESTCSSIASSSPVPPLGPAAHSTPVTSSAKNKHPHHIPYDPKIHVTSKPPYSFSCLIFMSIEDSKGKALPVKEIYSWILDHFPYYRNAPTGWKNSVRHNLSLNKCFRKVDKAPNLGKGSLWMVDPVSRPKLVEALMKAPYHPYTNLDKNNSAPHLRRSPSPIPAAEPPSTEEELDDVDAAAAMLVLKHGPHARLHISHTRDEYHKRHRMSLQQSPQSNGMIRVKREKLDIFGSESIVQDCDMLDVGEEIIIPQQEDESMPLITPPEDHTYSTMESGIEHSADEAFADGSDSNSSCSLRIYEDPDMEEQRKTAEGADALLNLAGIKTCRSSWEGAPPPIKRIRTLSPTLPTKQPICLTPPSKLRRKPACPQRIKTKR</sequence>
<keyword evidence="10" id="KW-1185">Reference proteome</keyword>
<feature type="region of interest" description="Disordered" evidence="7">
    <location>
        <begin position="574"/>
        <end position="615"/>
    </location>
</feature>
<keyword evidence="3 6" id="KW-0238">DNA-binding</keyword>
<evidence type="ECO:0000256" key="7">
    <source>
        <dbReference type="SAM" id="MobiDB-lite"/>
    </source>
</evidence>
<feature type="compositionally biased region" description="Basic residues" evidence="7">
    <location>
        <begin position="600"/>
        <end position="615"/>
    </location>
</feature>
<evidence type="ECO:0000256" key="4">
    <source>
        <dbReference type="ARBA" id="ARBA00023163"/>
    </source>
</evidence>
<evidence type="ECO:0000256" key="2">
    <source>
        <dbReference type="ARBA" id="ARBA00023015"/>
    </source>
</evidence>
<dbReference type="SUPFAM" id="SSF46785">
    <property type="entry name" value="Winged helix' DNA-binding domain"/>
    <property type="match status" value="1"/>
</dbReference>
<keyword evidence="4" id="KW-0804">Transcription</keyword>